<dbReference type="EMBL" id="QYBB01000029">
    <property type="protein sequence ID" value="RYC30231.1"/>
    <property type="molecule type" value="Genomic_DNA"/>
</dbReference>
<evidence type="ECO:0000313" key="2">
    <source>
        <dbReference type="Proteomes" id="UP000290759"/>
    </source>
</evidence>
<reference evidence="1 2" key="1">
    <citation type="submission" date="2018-12" db="EMBL/GenBank/DDBJ databases">
        <authorList>
            <person name="Grouzdev D.S."/>
            <person name="Krutkina M.S."/>
        </authorList>
    </citation>
    <scope>NUCLEOTIDE SEQUENCE [LARGE SCALE GENOMIC DNA]</scope>
    <source>
        <strain evidence="1 2">RmlP026</strain>
    </source>
</reference>
<dbReference type="AlphaFoldDB" id="A0A4Q2U5B5"/>
<dbReference type="Proteomes" id="UP000290759">
    <property type="component" value="Unassembled WGS sequence"/>
</dbReference>
<evidence type="ECO:0000313" key="1">
    <source>
        <dbReference type="EMBL" id="RYC30231.1"/>
    </source>
</evidence>
<proteinExistence type="predicted"/>
<sequence>MTIEASDVVKLLRDLGRSDPTCHAMAIWADHASTPVLEVCHEALTRLAAEKARLAKVVEEMLAAVPAGTSIRRADNQASYGADDPAP</sequence>
<organism evidence="1 2">
    <name type="scientific">Lichenibacterium minor</name>
    <dbReference type="NCBI Taxonomy" id="2316528"/>
    <lineage>
        <taxon>Bacteria</taxon>
        <taxon>Pseudomonadati</taxon>
        <taxon>Pseudomonadota</taxon>
        <taxon>Alphaproteobacteria</taxon>
        <taxon>Hyphomicrobiales</taxon>
        <taxon>Lichenihabitantaceae</taxon>
        <taxon>Lichenibacterium</taxon>
    </lineage>
</organism>
<comment type="caution">
    <text evidence="1">The sequence shown here is derived from an EMBL/GenBank/DDBJ whole genome shotgun (WGS) entry which is preliminary data.</text>
</comment>
<accession>A0A4Q2U5B5</accession>
<name>A0A4Q2U5B5_9HYPH</name>
<reference evidence="1 2" key="2">
    <citation type="submission" date="2019-02" db="EMBL/GenBank/DDBJ databases">
        <title>'Lichenibacterium ramalinii' gen. nov. sp. nov., 'Lichenibacterium minor' gen. nov. sp. nov.</title>
        <authorList>
            <person name="Pankratov T."/>
        </authorList>
    </citation>
    <scope>NUCLEOTIDE SEQUENCE [LARGE SCALE GENOMIC DNA]</scope>
    <source>
        <strain evidence="1 2">RmlP026</strain>
    </source>
</reference>
<gene>
    <name evidence="1" type="ORF">D3273_19865</name>
</gene>
<keyword evidence="2" id="KW-1185">Reference proteome</keyword>
<dbReference type="RefSeq" id="WP_129228634.1">
    <property type="nucleotide sequence ID" value="NZ_QYBB01000029.1"/>
</dbReference>
<protein>
    <submittedName>
        <fullName evidence="1">Uncharacterized protein</fullName>
    </submittedName>
</protein>